<protein>
    <submittedName>
        <fullName evidence="1">DNA integrity scanning protein DisA</fullName>
    </submittedName>
</protein>
<dbReference type="Pfam" id="PF14520">
    <property type="entry name" value="HHH_5"/>
    <property type="match status" value="1"/>
</dbReference>
<dbReference type="Gene3D" id="1.10.150.20">
    <property type="entry name" value="5' to 3' exonuclease, C-terminal subdomain"/>
    <property type="match status" value="1"/>
</dbReference>
<name>T0ZQY0_9ZZZZ</name>
<feature type="non-terminal residue" evidence="1">
    <location>
        <position position="1"/>
    </location>
</feature>
<comment type="caution">
    <text evidence="1">The sequence shown here is derived from an EMBL/GenBank/DDBJ whole genome shotgun (WGS) entry which is preliminary data.</text>
</comment>
<dbReference type="AlphaFoldDB" id="T0ZQY0"/>
<organism evidence="1">
    <name type="scientific">mine drainage metagenome</name>
    <dbReference type="NCBI Taxonomy" id="410659"/>
    <lineage>
        <taxon>unclassified sequences</taxon>
        <taxon>metagenomes</taxon>
        <taxon>ecological metagenomes</taxon>
    </lineage>
</organism>
<sequence length="87" mass="9817">LDLPPNSHTNIDIPLEPRGYRLLYRIPKLSPAVVDKIVDKFCTLQKVIRASEKELEAIEGVGPQKARLAKEGVLRLVESSILGHYNW</sequence>
<reference evidence="1" key="2">
    <citation type="journal article" date="2014" name="ISME J.">
        <title>Microbial stratification in low pH oxic and suboxic macroscopic growths along an acid mine drainage.</title>
        <authorList>
            <person name="Mendez-Garcia C."/>
            <person name="Mesa V."/>
            <person name="Sprenger R.R."/>
            <person name="Richter M."/>
            <person name="Diez M.S."/>
            <person name="Solano J."/>
            <person name="Bargiela R."/>
            <person name="Golyshina O.V."/>
            <person name="Manteca A."/>
            <person name="Ramos J.L."/>
            <person name="Gallego J.R."/>
            <person name="Llorente I."/>
            <person name="Martins Dos Santos V.A."/>
            <person name="Jensen O.N."/>
            <person name="Pelaez A.I."/>
            <person name="Sanchez J."/>
            <person name="Ferrer M."/>
        </authorList>
    </citation>
    <scope>NUCLEOTIDE SEQUENCE</scope>
</reference>
<proteinExistence type="predicted"/>
<dbReference type="EMBL" id="AUZY01012219">
    <property type="protein sequence ID" value="EQD31134.1"/>
    <property type="molecule type" value="Genomic_DNA"/>
</dbReference>
<dbReference type="InterPro" id="IPR010994">
    <property type="entry name" value="RuvA_2-like"/>
</dbReference>
<evidence type="ECO:0000313" key="1">
    <source>
        <dbReference type="EMBL" id="EQD31134.1"/>
    </source>
</evidence>
<gene>
    <name evidence="1" type="ORF">B1B_18260</name>
</gene>
<accession>T0ZQY0</accession>
<reference evidence="1" key="1">
    <citation type="submission" date="2013-08" db="EMBL/GenBank/DDBJ databases">
        <authorList>
            <person name="Mendez C."/>
            <person name="Richter M."/>
            <person name="Ferrer M."/>
            <person name="Sanchez J."/>
        </authorList>
    </citation>
    <scope>NUCLEOTIDE SEQUENCE</scope>
</reference>
<dbReference type="SUPFAM" id="SSF47781">
    <property type="entry name" value="RuvA domain 2-like"/>
    <property type="match status" value="1"/>
</dbReference>